<reference evidence="3" key="1">
    <citation type="submission" date="2006-10" db="EMBL/GenBank/DDBJ databases">
        <title>Complete sequence of Solibacter usitatus Ellin6076.</title>
        <authorList>
            <consortium name="US DOE Joint Genome Institute"/>
            <person name="Copeland A."/>
            <person name="Lucas S."/>
            <person name="Lapidus A."/>
            <person name="Barry K."/>
            <person name="Detter J.C."/>
            <person name="Glavina del Rio T."/>
            <person name="Hammon N."/>
            <person name="Israni S."/>
            <person name="Dalin E."/>
            <person name="Tice H."/>
            <person name="Pitluck S."/>
            <person name="Thompson L.S."/>
            <person name="Brettin T."/>
            <person name="Bruce D."/>
            <person name="Han C."/>
            <person name="Tapia R."/>
            <person name="Gilna P."/>
            <person name="Schmutz J."/>
            <person name="Larimer F."/>
            <person name="Land M."/>
            <person name="Hauser L."/>
            <person name="Kyrpides N."/>
            <person name="Mikhailova N."/>
            <person name="Janssen P.H."/>
            <person name="Kuske C.R."/>
            <person name="Richardson P."/>
        </authorList>
    </citation>
    <scope>NUCLEOTIDE SEQUENCE</scope>
    <source>
        <strain evidence="3">Ellin6076</strain>
    </source>
</reference>
<dbReference type="NCBIfam" id="TIGR02595">
    <property type="entry name" value="PEP_CTERM"/>
    <property type="match status" value="1"/>
</dbReference>
<sequence length="236" mass="24602" precursor="true">MKATLICSLLLALPTVGASTLIHTYDLTSALTDLVGSTPLNSDGGSIGPAGYAFGANQGLNVSSALSNAGNYSILVDFSFQDLSGYRKILDFKDLASDNGVYNLNTDLNFYNFAFGPNGAFTVNTLARVIVTRDSGTGLEVGYVNGVQEFSFTDVSSDGVFTGTNGIIRFFEDDGATSQREASGGLATRISIYDSALSASEVADLGGPQTSSAVPEPASFLLLGTGLSLFVLARRR</sequence>
<dbReference type="SUPFAM" id="SSF49899">
    <property type="entry name" value="Concanavalin A-like lectins/glucanases"/>
    <property type="match status" value="1"/>
</dbReference>
<proteinExistence type="predicted"/>
<accession>Q027E8</accession>
<feature type="chain" id="PRO_5004163372" description="Ice-binding protein C-terminal domain-containing protein" evidence="1">
    <location>
        <begin position="19"/>
        <end position="236"/>
    </location>
</feature>
<dbReference type="eggNOG" id="COG2885">
    <property type="taxonomic scope" value="Bacteria"/>
</dbReference>
<dbReference type="KEGG" id="sus:Acid_1875"/>
<keyword evidence="1" id="KW-0732">Signal</keyword>
<dbReference type="Gene3D" id="2.60.120.200">
    <property type="match status" value="1"/>
</dbReference>
<dbReference type="OrthoDB" id="292920at2"/>
<organism evidence="3">
    <name type="scientific">Solibacter usitatus (strain Ellin6076)</name>
    <dbReference type="NCBI Taxonomy" id="234267"/>
    <lineage>
        <taxon>Bacteria</taxon>
        <taxon>Pseudomonadati</taxon>
        <taxon>Acidobacteriota</taxon>
        <taxon>Terriglobia</taxon>
        <taxon>Bryobacterales</taxon>
        <taxon>Solibacteraceae</taxon>
        <taxon>Candidatus Solibacter</taxon>
    </lineage>
</organism>
<dbReference type="Pfam" id="PF07589">
    <property type="entry name" value="PEP-CTERM"/>
    <property type="match status" value="1"/>
</dbReference>
<dbReference type="InterPro" id="IPR013424">
    <property type="entry name" value="Ice-binding_C"/>
</dbReference>
<name>Q027E8_SOLUE</name>
<dbReference type="InterPro" id="IPR013320">
    <property type="entry name" value="ConA-like_dom_sf"/>
</dbReference>
<dbReference type="EMBL" id="CP000473">
    <property type="protein sequence ID" value="ABJ82865.1"/>
    <property type="molecule type" value="Genomic_DNA"/>
</dbReference>
<dbReference type="InParanoid" id="Q027E8"/>
<dbReference type="AlphaFoldDB" id="Q027E8"/>
<feature type="domain" description="Ice-binding protein C-terminal" evidence="2">
    <location>
        <begin position="213"/>
        <end position="236"/>
    </location>
</feature>
<dbReference type="HOGENOM" id="CLU_1174808_0_0_0"/>
<protein>
    <recommendedName>
        <fullName evidence="2">Ice-binding protein C-terminal domain-containing protein</fullName>
    </recommendedName>
</protein>
<gene>
    <name evidence="3" type="ordered locus">Acid_1875</name>
</gene>
<evidence type="ECO:0000313" key="3">
    <source>
        <dbReference type="EMBL" id="ABJ82865.1"/>
    </source>
</evidence>
<feature type="signal peptide" evidence="1">
    <location>
        <begin position="1"/>
        <end position="18"/>
    </location>
</feature>
<evidence type="ECO:0000259" key="2">
    <source>
        <dbReference type="Pfam" id="PF07589"/>
    </source>
</evidence>
<evidence type="ECO:0000256" key="1">
    <source>
        <dbReference type="SAM" id="SignalP"/>
    </source>
</evidence>